<gene>
    <name evidence="2" type="ORF">VITFI_CDS0323</name>
</gene>
<keyword evidence="1" id="KW-1133">Transmembrane helix</keyword>
<dbReference type="KEGG" id="vff:VITFI_CDS0323"/>
<dbReference type="PIRSF" id="PIRSF002599">
    <property type="entry name" value="Cold_shock_A"/>
    <property type="match status" value="1"/>
</dbReference>
<dbReference type="EMBL" id="CP022423">
    <property type="protein sequence ID" value="ASM76102.1"/>
    <property type="molecule type" value="Genomic_DNA"/>
</dbReference>
<keyword evidence="1" id="KW-0812">Transmembrane</keyword>
<feature type="transmembrane region" description="Helical" evidence="1">
    <location>
        <begin position="32"/>
        <end position="51"/>
    </location>
</feature>
<proteinExistence type="predicted"/>
<reference evidence="2 3" key="1">
    <citation type="submission" date="2017-07" db="EMBL/GenBank/DDBJ databases">
        <title>Complete Genome Sequence of the cosmetic ferment Vitreoscilla filiformis (ATCC15551).</title>
        <authorList>
            <person name="Contreras S."/>
            <person name="Sagory-Zalkind P."/>
            <person name="Blanquart H."/>
            <person name="Iltis A."/>
            <person name="Morand S.C."/>
        </authorList>
    </citation>
    <scope>NUCLEOTIDE SEQUENCE [LARGE SCALE GENOMIC DNA]</scope>
    <source>
        <strain evidence="2 3">ATCC 15551</strain>
    </source>
</reference>
<evidence type="ECO:0000313" key="3">
    <source>
        <dbReference type="Proteomes" id="UP000199729"/>
    </source>
</evidence>
<protein>
    <recommendedName>
        <fullName evidence="4">DUF1294 domain-containing protein</fullName>
    </recommendedName>
</protein>
<dbReference type="InterPro" id="IPR010718">
    <property type="entry name" value="DUF1294"/>
</dbReference>
<organism evidence="2 3">
    <name type="scientific">Vitreoscilla filiformis</name>
    <dbReference type="NCBI Taxonomy" id="63"/>
    <lineage>
        <taxon>Bacteria</taxon>
        <taxon>Pseudomonadati</taxon>
        <taxon>Pseudomonadota</taxon>
        <taxon>Betaproteobacteria</taxon>
        <taxon>Neisseriales</taxon>
        <taxon>Neisseriaceae</taxon>
        <taxon>Vitreoscilla</taxon>
    </lineage>
</organism>
<keyword evidence="3" id="KW-1185">Reference proteome</keyword>
<dbReference type="InterPro" id="IPR012156">
    <property type="entry name" value="Cold_shock_CspA"/>
</dbReference>
<dbReference type="GO" id="GO:0003676">
    <property type="term" value="F:nucleic acid binding"/>
    <property type="evidence" value="ECO:0007669"/>
    <property type="project" value="InterPro"/>
</dbReference>
<accession>A0A221KAR1</accession>
<evidence type="ECO:0008006" key="4">
    <source>
        <dbReference type="Google" id="ProtNLM"/>
    </source>
</evidence>
<keyword evidence="1" id="KW-0472">Membrane</keyword>
<evidence type="ECO:0000256" key="1">
    <source>
        <dbReference type="SAM" id="Phobius"/>
    </source>
</evidence>
<dbReference type="Pfam" id="PF06961">
    <property type="entry name" value="DUF1294"/>
    <property type="match status" value="1"/>
</dbReference>
<dbReference type="Proteomes" id="UP000199729">
    <property type="component" value="Chromosome"/>
</dbReference>
<evidence type="ECO:0000313" key="2">
    <source>
        <dbReference type="EMBL" id="ASM76102.1"/>
    </source>
</evidence>
<name>A0A221KAR1_VITFI</name>
<sequence length="52" mass="5863">MHAIALLSGWPGALIAQQFLRHKSVKAEFRQVFWATVVLNVIAFVGISIWLK</sequence>
<dbReference type="AlphaFoldDB" id="A0A221KAR1"/>